<evidence type="ECO:0000256" key="3">
    <source>
        <dbReference type="ARBA" id="ARBA00022691"/>
    </source>
</evidence>
<dbReference type="SUPFAM" id="SSF53335">
    <property type="entry name" value="S-adenosyl-L-methionine-dependent methyltransferases"/>
    <property type="match status" value="1"/>
</dbReference>
<dbReference type="InterPro" id="IPR029063">
    <property type="entry name" value="SAM-dependent_MTases_sf"/>
</dbReference>
<dbReference type="GO" id="GO:0003886">
    <property type="term" value="F:DNA (cytosine-5-)-methyltransferase activity"/>
    <property type="evidence" value="ECO:0007669"/>
    <property type="project" value="UniProtKB-EC"/>
</dbReference>
<keyword evidence="1 6" id="KW-0489">Methyltransferase</keyword>
<dbReference type="NCBIfam" id="TIGR00675">
    <property type="entry name" value="dcm"/>
    <property type="match status" value="1"/>
</dbReference>
<dbReference type="PROSITE" id="PS00094">
    <property type="entry name" value="C5_MTASE_1"/>
    <property type="match status" value="1"/>
</dbReference>
<dbReference type="EMBL" id="VSIV01000271">
    <property type="protein sequence ID" value="TYB32766.1"/>
    <property type="molecule type" value="Genomic_DNA"/>
</dbReference>
<dbReference type="Proteomes" id="UP000323337">
    <property type="component" value="Unassembled WGS sequence"/>
</dbReference>
<dbReference type="GO" id="GO:0032259">
    <property type="term" value="P:methylation"/>
    <property type="evidence" value="ECO:0007669"/>
    <property type="project" value="UniProtKB-KW"/>
</dbReference>
<organism evidence="9 10">
    <name type="scientific">Flexistipes sinusarabici</name>
    <dbReference type="NCBI Taxonomy" id="2352"/>
    <lineage>
        <taxon>Bacteria</taxon>
        <taxon>Pseudomonadati</taxon>
        <taxon>Deferribacterota</taxon>
        <taxon>Deferribacteres</taxon>
        <taxon>Deferribacterales</taxon>
        <taxon>Flexistipitaceae</taxon>
        <taxon>Flexistipes</taxon>
    </lineage>
</organism>
<dbReference type="RefSeq" id="WP_303701718.1">
    <property type="nucleotide sequence ID" value="NZ_VSIV01000271.1"/>
</dbReference>
<dbReference type="Gene3D" id="3.90.120.10">
    <property type="entry name" value="DNA Methylase, subunit A, domain 2"/>
    <property type="match status" value="1"/>
</dbReference>
<proteinExistence type="inferred from homology"/>
<protein>
    <recommendedName>
        <fullName evidence="8">Cytosine-specific methyltransferase</fullName>
        <ecNumber evidence="8">2.1.1.37</ecNumber>
    </recommendedName>
</protein>
<evidence type="ECO:0000256" key="1">
    <source>
        <dbReference type="ARBA" id="ARBA00022603"/>
    </source>
</evidence>
<accession>A0A5D0MIF4</accession>
<feature type="active site" evidence="6">
    <location>
        <position position="123"/>
    </location>
</feature>
<dbReference type="InterPro" id="IPR050390">
    <property type="entry name" value="C5-Methyltransferase"/>
</dbReference>
<comment type="similarity">
    <text evidence="6 7">Belongs to the class I-like SAM-binding methyltransferase superfamily. C5-methyltransferase family.</text>
</comment>
<evidence type="ECO:0000313" key="9">
    <source>
        <dbReference type="EMBL" id="TYB32766.1"/>
    </source>
</evidence>
<dbReference type="AlphaFoldDB" id="A0A5D0MIF4"/>
<name>A0A5D0MIF4_FLESI</name>
<keyword evidence="4" id="KW-0680">Restriction system</keyword>
<evidence type="ECO:0000256" key="8">
    <source>
        <dbReference type="RuleBase" id="RU000417"/>
    </source>
</evidence>
<dbReference type="PANTHER" id="PTHR10629">
    <property type="entry name" value="CYTOSINE-SPECIFIC METHYLTRANSFERASE"/>
    <property type="match status" value="1"/>
</dbReference>
<evidence type="ECO:0000256" key="5">
    <source>
        <dbReference type="ARBA" id="ARBA00047422"/>
    </source>
</evidence>
<keyword evidence="2 6" id="KW-0808">Transferase</keyword>
<keyword evidence="3 6" id="KW-0949">S-adenosyl-L-methionine</keyword>
<evidence type="ECO:0000313" key="10">
    <source>
        <dbReference type="Proteomes" id="UP000323337"/>
    </source>
</evidence>
<gene>
    <name evidence="9" type="ORF">FXF49_09825</name>
</gene>
<dbReference type="PANTHER" id="PTHR10629:SF52">
    <property type="entry name" value="DNA (CYTOSINE-5)-METHYLTRANSFERASE 1"/>
    <property type="match status" value="1"/>
</dbReference>
<evidence type="ECO:0000256" key="7">
    <source>
        <dbReference type="RuleBase" id="RU000416"/>
    </source>
</evidence>
<dbReference type="Pfam" id="PF00145">
    <property type="entry name" value="DNA_methylase"/>
    <property type="match status" value="1"/>
</dbReference>
<dbReference type="EC" id="2.1.1.37" evidence="8"/>
<evidence type="ECO:0000256" key="2">
    <source>
        <dbReference type="ARBA" id="ARBA00022679"/>
    </source>
</evidence>
<dbReference type="Gene3D" id="3.40.50.150">
    <property type="entry name" value="Vaccinia Virus protein VP39"/>
    <property type="match status" value="1"/>
</dbReference>
<evidence type="ECO:0000256" key="4">
    <source>
        <dbReference type="ARBA" id="ARBA00022747"/>
    </source>
</evidence>
<comment type="catalytic activity">
    <reaction evidence="5 8">
        <text>a 2'-deoxycytidine in DNA + S-adenosyl-L-methionine = a 5-methyl-2'-deoxycytidine in DNA + S-adenosyl-L-homocysteine + H(+)</text>
        <dbReference type="Rhea" id="RHEA:13681"/>
        <dbReference type="Rhea" id="RHEA-COMP:11369"/>
        <dbReference type="Rhea" id="RHEA-COMP:11370"/>
        <dbReference type="ChEBI" id="CHEBI:15378"/>
        <dbReference type="ChEBI" id="CHEBI:57856"/>
        <dbReference type="ChEBI" id="CHEBI:59789"/>
        <dbReference type="ChEBI" id="CHEBI:85452"/>
        <dbReference type="ChEBI" id="CHEBI:85454"/>
        <dbReference type="EC" id="2.1.1.37"/>
    </reaction>
</comment>
<reference evidence="9 10" key="1">
    <citation type="submission" date="2019-08" db="EMBL/GenBank/DDBJ databases">
        <title>Genomic characterization of a novel candidate phylum (ARYD3) from a high temperature, high salinity tertiary oil reservoir in north central Oklahoma, USA.</title>
        <authorList>
            <person name="Youssef N.H."/>
            <person name="Yadav A."/>
            <person name="Elshahed M.S."/>
        </authorList>
    </citation>
    <scope>NUCLEOTIDE SEQUENCE [LARGE SCALE GENOMIC DNA]</scope>
    <source>
        <strain evidence="9">ARYD1</strain>
    </source>
</reference>
<sequence>MKSGISEINYLDLFAGGGGLSEGFIRAGYSPVAHIEKDTASSYTLKTRMSYHWLKNHGEEDIYNKYIAGELERNSLYRYVPDSILNTVINKEINNSNLQSIFEHTDYLLNGRKLDLIIGGPPCQAYSLVGRSRDVRKMLGDSRNYLYKYYAEFLRYYRPACFIFENVTGLLSARDEDGTLYFDNMIKLFHETGYETEYKILSAEKYGVPQTRRRVFIFGYQQGLNMSYPEPSEKNLENTVSELFSDLPYVSAGNGKYYASAYCSAGTKYLYDSRIRCDSIPLTFHVARQNSENDREIYKIAVKKWTEGEERLNYNDLPEHLKTHKNRASFTDRFKVVAGNYKYSHTVVAHISKDGHYYIHPDLNQNRSLTPREAARLQTFPDDYFFESYSGKPVKTPAYTQIGNAVPVLLAHGIAEKLKENWS</sequence>
<dbReference type="PRINTS" id="PR00105">
    <property type="entry name" value="C5METTRFRASE"/>
</dbReference>
<comment type="caution">
    <text evidence="9">The sequence shown here is derived from an EMBL/GenBank/DDBJ whole genome shotgun (WGS) entry which is preliminary data.</text>
</comment>
<dbReference type="GO" id="GO:0009307">
    <property type="term" value="P:DNA restriction-modification system"/>
    <property type="evidence" value="ECO:0007669"/>
    <property type="project" value="UniProtKB-KW"/>
</dbReference>
<dbReference type="PROSITE" id="PS51679">
    <property type="entry name" value="SAM_MT_C5"/>
    <property type="match status" value="1"/>
</dbReference>
<dbReference type="InterPro" id="IPR018117">
    <property type="entry name" value="C5_DNA_meth_AS"/>
</dbReference>
<evidence type="ECO:0000256" key="6">
    <source>
        <dbReference type="PROSITE-ProRule" id="PRU01016"/>
    </source>
</evidence>
<dbReference type="InterPro" id="IPR001525">
    <property type="entry name" value="C5_MeTfrase"/>
</dbReference>
<dbReference type="InterPro" id="IPR031303">
    <property type="entry name" value="C5_meth_CS"/>
</dbReference>
<dbReference type="PROSITE" id="PS00095">
    <property type="entry name" value="C5_MTASE_2"/>
    <property type="match status" value="1"/>
</dbReference>